<keyword evidence="2" id="KW-1185">Reference proteome</keyword>
<sequence length="182" mass="20647">MKRLTAIFFLLVFLFNTGGYYLAFWAIKQHAKENLLERLNASQYNKEEAVVFTIPFSLPYPVSDGSYERVHGDFEYAGEYYKLVKQKLVNDTLFIVCVKDKATKHIEETLSDYARSANNLPIGAKQAFNFISKLFKDFHSETKISISAIESVALNTVVLISSPPVTQPDHAIDTPPPEVFML</sequence>
<evidence type="ECO:0000313" key="1">
    <source>
        <dbReference type="EMBL" id="MFD1000134.1"/>
    </source>
</evidence>
<dbReference type="Proteomes" id="UP001597112">
    <property type="component" value="Unassembled WGS sequence"/>
</dbReference>
<gene>
    <name evidence="1" type="ORF">ACFQ21_12495</name>
</gene>
<accession>A0ABW3K3H2</accession>
<proteinExistence type="predicted"/>
<comment type="caution">
    <text evidence="1">The sequence shown here is derived from an EMBL/GenBank/DDBJ whole genome shotgun (WGS) entry which is preliminary data.</text>
</comment>
<dbReference type="EMBL" id="JBHTKA010000003">
    <property type="protein sequence ID" value="MFD1000134.1"/>
    <property type="molecule type" value="Genomic_DNA"/>
</dbReference>
<name>A0ABW3K3H2_9BACT</name>
<evidence type="ECO:0000313" key="2">
    <source>
        <dbReference type="Proteomes" id="UP001597112"/>
    </source>
</evidence>
<dbReference type="RefSeq" id="WP_377579490.1">
    <property type="nucleotide sequence ID" value="NZ_JBHTKA010000003.1"/>
</dbReference>
<protein>
    <submittedName>
        <fullName evidence="1">Uncharacterized protein</fullName>
    </submittedName>
</protein>
<reference evidence="2" key="1">
    <citation type="journal article" date="2019" name="Int. J. Syst. Evol. Microbiol.">
        <title>The Global Catalogue of Microorganisms (GCM) 10K type strain sequencing project: providing services to taxonomists for standard genome sequencing and annotation.</title>
        <authorList>
            <consortium name="The Broad Institute Genomics Platform"/>
            <consortium name="The Broad Institute Genome Sequencing Center for Infectious Disease"/>
            <person name="Wu L."/>
            <person name="Ma J."/>
        </authorList>
    </citation>
    <scope>NUCLEOTIDE SEQUENCE [LARGE SCALE GENOMIC DNA]</scope>
    <source>
        <strain evidence="2">CCUG 58938</strain>
    </source>
</reference>
<organism evidence="1 2">
    <name type="scientific">Ohtaekwangia kribbensis</name>
    <dbReference type="NCBI Taxonomy" id="688913"/>
    <lineage>
        <taxon>Bacteria</taxon>
        <taxon>Pseudomonadati</taxon>
        <taxon>Bacteroidota</taxon>
        <taxon>Cytophagia</taxon>
        <taxon>Cytophagales</taxon>
        <taxon>Fulvivirgaceae</taxon>
        <taxon>Ohtaekwangia</taxon>
    </lineage>
</organism>